<dbReference type="KEGG" id="kan:IMCC3317_47130"/>
<name>A0A7L4ZRG6_9FLAO</name>
<dbReference type="AlphaFoldDB" id="A0A7L4ZRG6"/>
<dbReference type="Proteomes" id="UP000464657">
    <property type="component" value="Chromosome"/>
</dbReference>
<sequence length="129" mass="15519">MKAELPHKIDAHRRLCIQKDLIELNLWTEAFENIHVELNHLGTIQKQLLRIGSIEMSIIGLRRKNTLLMGAFCKYEQELKRELEYGDREYDTKRAMIHEKERNQYANLYKEFSQLKTIIYTNLSKLQRR</sequence>
<dbReference type="EMBL" id="CP019288">
    <property type="protein sequence ID" value="QHI39303.1"/>
    <property type="molecule type" value="Genomic_DNA"/>
</dbReference>
<dbReference type="RefSeq" id="WP_160131785.1">
    <property type="nucleotide sequence ID" value="NZ_CP019288.1"/>
</dbReference>
<accession>A0A7L4ZRG6</accession>
<organism evidence="1 2">
    <name type="scientific">Kordia antarctica</name>
    <dbReference type="NCBI Taxonomy" id="1218801"/>
    <lineage>
        <taxon>Bacteria</taxon>
        <taxon>Pseudomonadati</taxon>
        <taxon>Bacteroidota</taxon>
        <taxon>Flavobacteriia</taxon>
        <taxon>Flavobacteriales</taxon>
        <taxon>Flavobacteriaceae</taxon>
        <taxon>Kordia</taxon>
    </lineage>
</organism>
<evidence type="ECO:0000313" key="2">
    <source>
        <dbReference type="Proteomes" id="UP000464657"/>
    </source>
</evidence>
<protein>
    <submittedName>
        <fullName evidence="1">Uncharacterized protein</fullName>
    </submittedName>
</protein>
<gene>
    <name evidence="1" type="ORF">IMCC3317_47130</name>
</gene>
<reference evidence="1 2" key="1">
    <citation type="journal article" date="2013" name="Int. J. Syst. Evol. Microbiol.">
        <title>Kordia antarctica sp. nov., isolated from Antarctic seawater.</title>
        <authorList>
            <person name="Baek K."/>
            <person name="Choi A."/>
            <person name="Kang I."/>
            <person name="Lee K."/>
            <person name="Cho J.C."/>
        </authorList>
    </citation>
    <scope>NUCLEOTIDE SEQUENCE [LARGE SCALE GENOMIC DNA]</scope>
    <source>
        <strain evidence="1 2">IMCC3317</strain>
    </source>
</reference>
<proteinExistence type="predicted"/>
<keyword evidence="2" id="KW-1185">Reference proteome</keyword>
<evidence type="ECO:0000313" key="1">
    <source>
        <dbReference type="EMBL" id="QHI39303.1"/>
    </source>
</evidence>
<dbReference type="OrthoDB" id="1442387at2"/>